<dbReference type="GO" id="GO:0042732">
    <property type="term" value="P:D-xylose metabolic process"/>
    <property type="evidence" value="ECO:0007669"/>
    <property type="project" value="UniProtKB-KW"/>
</dbReference>
<reference evidence="13" key="2">
    <citation type="submission" date="2020-09" db="EMBL/GenBank/DDBJ databases">
        <authorList>
            <person name="Sun Q."/>
            <person name="Kim S."/>
        </authorList>
    </citation>
    <scope>NUCLEOTIDE SEQUENCE</scope>
    <source>
        <strain evidence="13">KCTC 23310</strain>
    </source>
</reference>
<keyword evidence="2 8" id="KW-0859">Xylose metabolism</keyword>
<evidence type="ECO:0000256" key="8">
    <source>
        <dbReference type="HAMAP-Rule" id="MF_02220"/>
    </source>
</evidence>
<dbReference type="InterPro" id="IPR018485">
    <property type="entry name" value="FGGY_C"/>
</dbReference>
<evidence type="ECO:0000256" key="7">
    <source>
        <dbReference type="ARBA" id="ARBA00023277"/>
    </source>
</evidence>
<evidence type="ECO:0000256" key="4">
    <source>
        <dbReference type="ARBA" id="ARBA00022741"/>
    </source>
</evidence>
<protein>
    <recommendedName>
        <fullName evidence="8 10">Xylulose kinase</fullName>
        <shortName evidence="8 10">Xylulokinase</shortName>
        <ecNumber evidence="8 10">2.7.1.17</ecNumber>
    </recommendedName>
</protein>
<keyword evidence="14" id="KW-1185">Reference proteome</keyword>
<dbReference type="InterPro" id="IPR018483">
    <property type="entry name" value="Carb_kinase_FGGY_CS"/>
</dbReference>
<feature type="active site" description="Proton acceptor" evidence="8">
    <location>
        <position position="234"/>
    </location>
</feature>
<organism evidence="13 14">
    <name type="scientific">Neogemmobacter tilapiae</name>
    <dbReference type="NCBI Taxonomy" id="875041"/>
    <lineage>
        <taxon>Bacteria</taxon>
        <taxon>Pseudomonadati</taxon>
        <taxon>Pseudomonadota</taxon>
        <taxon>Alphaproteobacteria</taxon>
        <taxon>Rhodobacterales</taxon>
        <taxon>Paracoccaceae</taxon>
        <taxon>Neogemmobacter</taxon>
    </lineage>
</organism>
<dbReference type="InterPro" id="IPR043129">
    <property type="entry name" value="ATPase_NBD"/>
</dbReference>
<keyword evidence="3 8" id="KW-0808">Transferase</keyword>
<comment type="similarity">
    <text evidence="1 8 9">Belongs to the FGGY kinase family.</text>
</comment>
<feature type="binding site" evidence="8">
    <location>
        <begin position="79"/>
        <end position="80"/>
    </location>
    <ligand>
        <name>substrate</name>
    </ligand>
</feature>
<gene>
    <name evidence="8 10" type="primary">xylB</name>
    <name evidence="13" type="ORF">GCM10007315_11530</name>
</gene>
<dbReference type="PANTHER" id="PTHR43095:SF6">
    <property type="entry name" value="XYLULOSE KINASE"/>
    <property type="match status" value="1"/>
</dbReference>
<dbReference type="EMBL" id="BMYJ01000003">
    <property type="protein sequence ID" value="GHC50912.1"/>
    <property type="molecule type" value="Genomic_DNA"/>
</dbReference>
<dbReference type="InterPro" id="IPR050406">
    <property type="entry name" value="FGGY_Carb_Kinase"/>
</dbReference>
<dbReference type="GO" id="GO:0005524">
    <property type="term" value="F:ATP binding"/>
    <property type="evidence" value="ECO:0007669"/>
    <property type="project" value="UniProtKB-UniRule"/>
</dbReference>
<reference evidence="13" key="1">
    <citation type="journal article" date="2014" name="Int. J. Syst. Evol. Microbiol.">
        <title>Complete genome sequence of Corynebacterium casei LMG S-19264T (=DSM 44701T), isolated from a smear-ripened cheese.</title>
        <authorList>
            <consortium name="US DOE Joint Genome Institute (JGI-PGF)"/>
            <person name="Walter F."/>
            <person name="Albersmeier A."/>
            <person name="Kalinowski J."/>
            <person name="Ruckert C."/>
        </authorList>
    </citation>
    <scope>NUCLEOTIDE SEQUENCE</scope>
    <source>
        <strain evidence="13">KCTC 23310</strain>
    </source>
</reference>
<dbReference type="GO" id="GO:0004856">
    <property type="term" value="F:D-xylulokinase activity"/>
    <property type="evidence" value="ECO:0007669"/>
    <property type="project" value="UniProtKB-UniRule"/>
</dbReference>
<comment type="function">
    <text evidence="8">Catalyzes the phosphorylation of D-xylulose to D-xylulose 5-phosphate.</text>
</comment>
<evidence type="ECO:0000256" key="5">
    <source>
        <dbReference type="ARBA" id="ARBA00022777"/>
    </source>
</evidence>
<comment type="caution">
    <text evidence="13">The sequence shown here is derived from an EMBL/GenBank/DDBJ whole genome shotgun (WGS) entry which is preliminary data.</text>
</comment>
<keyword evidence="5 8" id="KW-0418">Kinase</keyword>
<evidence type="ECO:0000313" key="13">
    <source>
        <dbReference type="EMBL" id="GHC50912.1"/>
    </source>
</evidence>
<dbReference type="Gene3D" id="3.30.420.40">
    <property type="match status" value="2"/>
</dbReference>
<evidence type="ECO:0000256" key="2">
    <source>
        <dbReference type="ARBA" id="ARBA00022629"/>
    </source>
</evidence>
<sequence length="484" mass="50410">MHLGIDIGTSGVKALMMTDAGQVLASRDAALTTSRPHPGWAEQNPDDWIAAVQAAVGALRHDFPADFAKLASIGLAGQMHGATLLGADDRPLRPCILWNDGRAADHCAPFESRADVRGLSGNIAMAGFTAPKLLWVAEQEPHTFAATRMVLLPKDYVRLWLTGEKATDMSDAAGTLWLDVGQRRWSPELLAATGLTPDHMPRVLEGTAVSGHLRADLAAEWGVSPVPVAAGGGDNAATACGMGVLEPGAGFLSLGTSGVLFAATRDFRPNTAEAVHAFCHAVPGRWHQMGVTLSAVDSLSWLSRQMGATPPELAALVPRDVARASDVMFLPYLSGERTPHNAPTARGAFVGLAASTDRAQLVQAVMEGVAFALADVHDALGRSGVAMGPVLAVGGGARSESWLRIIAAATGLTLLIPESADVGAAYGAAKLARACLSPGFDAGHFNPPPIRATITPDPALAAAYVPRRARFRQLYAAINGAQHG</sequence>
<evidence type="ECO:0000259" key="12">
    <source>
        <dbReference type="Pfam" id="PF02782"/>
    </source>
</evidence>
<keyword evidence="6 8" id="KW-0067">ATP-binding</keyword>
<dbReference type="PROSITE" id="PS00445">
    <property type="entry name" value="FGGY_KINASES_2"/>
    <property type="match status" value="1"/>
</dbReference>
<evidence type="ECO:0000313" key="14">
    <source>
        <dbReference type="Proteomes" id="UP000638981"/>
    </source>
</evidence>
<dbReference type="InterPro" id="IPR018484">
    <property type="entry name" value="FGGY_N"/>
</dbReference>
<dbReference type="HAMAP" id="MF_02220">
    <property type="entry name" value="XylB"/>
    <property type="match status" value="1"/>
</dbReference>
<evidence type="ECO:0000259" key="11">
    <source>
        <dbReference type="Pfam" id="PF00370"/>
    </source>
</evidence>
<evidence type="ECO:0000256" key="6">
    <source>
        <dbReference type="ARBA" id="ARBA00022840"/>
    </source>
</evidence>
<dbReference type="AlphaFoldDB" id="A0A918TIN2"/>
<evidence type="ECO:0000256" key="3">
    <source>
        <dbReference type="ARBA" id="ARBA00022679"/>
    </source>
</evidence>
<feature type="site" description="Important for activity" evidence="8">
    <location>
        <position position="6"/>
    </location>
</feature>
<proteinExistence type="inferred from homology"/>
<evidence type="ECO:0000256" key="1">
    <source>
        <dbReference type="ARBA" id="ARBA00009156"/>
    </source>
</evidence>
<evidence type="ECO:0000256" key="10">
    <source>
        <dbReference type="RuleBase" id="RU364073"/>
    </source>
</evidence>
<dbReference type="Pfam" id="PF00370">
    <property type="entry name" value="FGGY_N"/>
    <property type="match status" value="1"/>
</dbReference>
<dbReference type="InterPro" id="IPR006000">
    <property type="entry name" value="Xylulokinase"/>
</dbReference>
<feature type="domain" description="Carbohydrate kinase FGGY N-terminal" evidence="11">
    <location>
        <begin position="1"/>
        <end position="241"/>
    </location>
</feature>
<evidence type="ECO:0000256" key="9">
    <source>
        <dbReference type="RuleBase" id="RU003733"/>
    </source>
</evidence>
<dbReference type="PANTHER" id="PTHR43095">
    <property type="entry name" value="SUGAR KINASE"/>
    <property type="match status" value="1"/>
</dbReference>
<dbReference type="RefSeq" id="WP_189410677.1">
    <property type="nucleotide sequence ID" value="NZ_BMYJ01000003.1"/>
</dbReference>
<dbReference type="PROSITE" id="PS00933">
    <property type="entry name" value="FGGY_KINASES_1"/>
    <property type="match status" value="1"/>
</dbReference>
<feature type="domain" description="Carbohydrate kinase FGGY C-terminal" evidence="12">
    <location>
        <begin position="252"/>
        <end position="432"/>
    </location>
</feature>
<keyword evidence="4 8" id="KW-0547">Nucleotide-binding</keyword>
<dbReference type="GO" id="GO:0005998">
    <property type="term" value="P:xylulose catabolic process"/>
    <property type="evidence" value="ECO:0007669"/>
    <property type="project" value="UniProtKB-UniRule"/>
</dbReference>
<dbReference type="InterPro" id="IPR000577">
    <property type="entry name" value="Carb_kinase_FGGY"/>
</dbReference>
<accession>A0A918TIN2</accession>
<dbReference type="EC" id="2.7.1.17" evidence="8 10"/>
<comment type="catalytic activity">
    <reaction evidence="8 10">
        <text>D-xylulose + ATP = D-xylulose 5-phosphate + ADP + H(+)</text>
        <dbReference type="Rhea" id="RHEA:10964"/>
        <dbReference type="ChEBI" id="CHEBI:15378"/>
        <dbReference type="ChEBI" id="CHEBI:17140"/>
        <dbReference type="ChEBI" id="CHEBI:30616"/>
        <dbReference type="ChEBI" id="CHEBI:57737"/>
        <dbReference type="ChEBI" id="CHEBI:456216"/>
        <dbReference type="EC" id="2.7.1.17"/>
    </reaction>
</comment>
<name>A0A918TIN2_9RHOB</name>
<dbReference type="SUPFAM" id="SSF53067">
    <property type="entry name" value="Actin-like ATPase domain"/>
    <property type="match status" value="2"/>
</dbReference>
<dbReference type="Proteomes" id="UP000638981">
    <property type="component" value="Unassembled WGS sequence"/>
</dbReference>
<dbReference type="Pfam" id="PF02782">
    <property type="entry name" value="FGGY_C"/>
    <property type="match status" value="1"/>
</dbReference>
<dbReference type="PIRSF" id="PIRSF000538">
    <property type="entry name" value="GlpK"/>
    <property type="match status" value="1"/>
</dbReference>
<dbReference type="NCBIfam" id="TIGR01312">
    <property type="entry name" value="XylB"/>
    <property type="match status" value="1"/>
</dbReference>
<keyword evidence="7 8" id="KW-0119">Carbohydrate metabolism</keyword>
<dbReference type="CDD" id="cd07808">
    <property type="entry name" value="ASKHA_NBD_FGGY_EcXK-like"/>
    <property type="match status" value="1"/>
</dbReference>